<sequence>MEQLQALVLRAEAELAQLRSELQRQADEYQALLNVRDKLQAEIATYRQLLEGGEEFSLQDALEKETTSTTTQRSTQRLLDGKVVTETKEVKVRTY</sequence>
<keyword evidence="9" id="KW-1185">Reference proteome</keyword>
<feature type="domain" description="IF rod" evidence="7">
    <location>
        <begin position="1"/>
        <end position="57"/>
    </location>
</feature>
<dbReference type="OrthoDB" id="2441647at2759"/>
<dbReference type="InterPro" id="IPR039008">
    <property type="entry name" value="IF_rod_dom"/>
</dbReference>
<gene>
    <name evidence="8" type="ORF">AV530_011042</name>
</gene>
<protein>
    <recommendedName>
        <fullName evidence="7">IF rod domain-containing protein</fullName>
    </recommendedName>
</protein>
<proteinExistence type="inferred from homology"/>
<evidence type="ECO:0000256" key="1">
    <source>
        <dbReference type="ARBA" id="ARBA00022553"/>
    </source>
</evidence>
<dbReference type="PROSITE" id="PS00226">
    <property type="entry name" value="IF_ROD_1"/>
    <property type="match status" value="1"/>
</dbReference>
<evidence type="ECO:0000256" key="2">
    <source>
        <dbReference type="ARBA" id="ARBA00022744"/>
    </source>
</evidence>
<keyword evidence="3 5" id="KW-0403">Intermediate filament</keyword>
<dbReference type="Pfam" id="PF00038">
    <property type="entry name" value="Filament"/>
    <property type="match status" value="1"/>
</dbReference>
<comment type="caution">
    <text evidence="8">The sequence shown here is derived from an EMBL/GenBank/DDBJ whole genome shotgun (WGS) entry which is preliminary data.</text>
</comment>
<evidence type="ECO:0000256" key="4">
    <source>
        <dbReference type="ARBA" id="ARBA00023054"/>
    </source>
</evidence>
<dbReference type="SUPFAM" id="SSF64593">
    <property type="entry name" value="Intermediate filament protein, coiled coil region"/>
    <property type="match status" value="1"/>
</dbReference>
<keyword evidence="1" id="KW-0597">Phosphoprotein</keyword>
<dbReference type="PANTHER" id="PTHR23239">
    <property type="entry name" value="INTERMEDIATE FILAMENT"/>
    <property type="match status" value="1"/>
</dbReference>
<reference evidence="8 9" key="1">
    <citation type="submission" date="2016-02" db="EMBL/GenBank/DDBJ databases">
        <title>Band-tailed pigeon sequencing and assembly.</title>
        <authorList>
            <person name="Soares A.E."/>
            <person name="Novak B.J."/>
            <person name="Rice E.S."/>
            <person name="O'Connell B."/>
            <person name="Chang D."/>
            <person name="Weber S."/>
            <person name="Shapiro B."/>
        </authorList>
    </citation>
    <scope>NUCLEOTIDE SEQUENCE [LARGE SCALE GENOMIC DNA]</scope>
    <source>
        <strain evidence="8">BTP2013</strain>
        <tissue evidence="8">Blood</tissue>
    </source>
</reference>
<organism evidence="8 9">
    <name type="scientific">Patagioenas fasciata monilis</name>
    <dbReference type="NCBI Taxonomy" id="372326"/>
    <lineage>
        <taxon>Eukaryota</taxon>
        <taxon>Metazoa</taxon>
        <taxon>Chordata</taxon>
        <taxon>Craniata</taxon>
        <taxon>Vertebrata</taxon>
        <taxon>Euteleostomi</taxon>
        <taxon>Archelosauria</taxon>
        <taxon>Archosauria</taxon>
        <taxon>Dinosauria</taxon>
        <taxon>Saurischia</taxon>
        <taxon>Theropoda</taxon>
        <taxon>Coelurosauria</taxon>
        <taxon>Aves</taxon>
        <taxon>Neognathae</taxon>
        <taxon>Neoaves</taxon>
        <taxon>Columbimorphae</taxon>
        <taxon>Columbiformes</taxon>
        <taxon>Columbidae</taxon>
        <taxon>Patagioenas</taxon>
    </lineage>
</organism>
<dbReference type="GO" id="GO:0045095">
    <property type="term" value="C:keratin filament"/>
    <property type="evidence" value="ECO:0007669"/>
    <property type="project" value="TreeGrafter"/>
</dbReference>
<dbReference type="PANTHER" id="PTHR23239:SF349">
    <property type="entry name" value="KERATIN, TYPE I CYTOSKELETAL 18"/>
    <property type="match status" value="1"/>
</dbReference>
<dbReference type="STRING" id="372326.A0A1V4J4Y6"/>
<feature type="coiled-coil region" evidence="6">
    <location>
        <begin position="1"/>
        <end position="49"/>
    </location>
</feature>
<dbReference type="GO" id="GO:0005198">
    <property type="term" value="F:structural molecule activity"/>
    <property type="evidence" value="ECO:0007669"/>
    <property type="project" value="InterPro"/>
</dbReference>
<evidence type="ECO:0000313" key="8">
    <source>
        <dbReference type="EMBL" id="OPJ67293.1"/>
    </source>
</evidence>
<accession>A0A1V4J4Y6</accession>
<evidence type="ECO:0000256" key="3">
    <source>
        <dbReference type="ARBA" id="ARBA00022754"/>
    </source>
</evidence>
<evidence type="ECO:0000256" key="5">
    <source>
        <dbReference type="RuleBase" id="RU000685"/>
    </source>
</evidence>
<evidence type="ECO:0000259" key="7">
    <source>
        <dbReference type="PROSITE" id="PS51842"/>
    </source>
</evidence>
<dbReference type="PROSITE" id="PS51842">
    <property type="entry name" value="IF_ROD_2"/>
    <property type="match status" value="1"/>
</dbReference>
<dbReference type="Gene3D" id="1.20.5.170">
    <property type="match status" value="1"/>
</dbReference>
<dbReference type="AlphaFoldDB" id="A0A1V4J4Y6"/>
<dbReference type="InterPro" id="IPR018039">
    <property type="entry name" value="IF_conserved"/>
</dbReference>
<keyword evidence="4 6" id="KW-0175">Coiled coil</keyword>
<dbReference type="Proteomes" id="UP000190648">
    <property type="component" value="Unassembled WGS sequence"/>
</dbReference>
<comment type="similarity">
    <text evidence="5">Belongs to the intermediate filament family.</text>
</comment>
<name>A0A1V4J4Y6_PATFA</name>
<dbReference type="EMBL" id="LSYS01009212">
    <property type="protein sequence ID" value="OPJ67293.1"/>
    <property type="molecule type" value="Genomic_DNA"/>
</dbReference>
<evidence type="ECO:0000313" key="9">
    <source>
        <dbReference type="Proteomes" id="UP000190648"/>
    </source>
</evidence>
<dbReference type="GO" id="GO:0045104">
    <property type="term" value="P:intermediate filament cytoskeleton organization"/>
    <property type="evidence" value="ECO:0007669"/>
    <property type="project" value="TreeGrafter"/>
</dbReference>
<evidence type="ECO:0000256" key="6">
    <source>
        <dbReference type="SAM" id="Coils"/>
    </source>
</evidence>
<dbReference type="InterPro" id="IPR002957">
    <property type="entry name" value="Keratin_I"/>
</dbReference>
<keyword evidence="2" id="KW-0416">Keratin</keyword>